<keyword evidence="1" id="KW-1185">Reference proteome</keyword>
<dbReference type="Proteomes" id="UP001652626">
    <property type="component" value="Chromosome 24"/>
</dbReference>
<dbReference type="OMA" id="VWGWYTA"/>
<dbReference type="GeneID" id="113396498"/>
<sequence>MGEEDDLNTSIAHIVLCCVAGQSLGRVHAKSYSHPGMHANFFVHGILGFLHFQSGRFNNDFKTAYVISYSASRYLALPCLMADLYRGDQSLSTVHLVSGLIPFVMALAGNDNPHLGNLMIACNIVSLCVYSQQNDRVWGWYTAGAGAVAYFFTPQIGQKVAYPLFLALMEYCAYKIFRIQFS</sequence>
<evidence type="ECO:0000313" key="1">
    <source>
        <dbReference type="Proteomes" id="UP001652626"/>
    </source>
</evidence>
<dbReference type="AlphaFoldDB" id="A0A8B8I1F8"/>
<evidence type="ECO:0000313" key="2">
    <source>
        <dbReference type="RefSeq" id="XP_026490242.1"/>
    </source>
</evidence>
<proteinExistence type="predicted"/>
<dbReference type="OrthoDB" id="7430068at2759"/>
<accession>A0A8B8I1F8</accession>
<gene>
    <name evidence="2" type="primary">LOC113396498</name>
</gene>
<protein>
    <submittedName>
        <fullName evidence="2">Uncharacterized protein LOC113396498</fullName>
    </submittedName>
</protein>
<reference evidence="2" key="1">
    <citation type="submission" date="2025-08" db="UniProtKB">
        <authorList>
            <consortium name="RefSeq"/>
        </authorList>
    </citation>
    <scope>IDENTIFICATION</scope>
    <source>
        <tissue evidence="2">Whole body</tissue>
    </source>
</reference>
<dbReference type="RefSeq" id="XP_026490242.1">
    <property type="nucleotide sequence ID" value="XM_026634457.2"/>
</dbReference>
<organism evidence="1 2">
    <name type="scientific">Vanessa tameamea</name>
    <name type="common">Kamehameha butterfly</name>
    <dbReference type="NCBI Taxonomy" id="334116"/>
    <lineage>
        <taxon>Eukaryota</taxon>
        <taxon>Metazoa</taxon>
        <taxon>Ecdysozoa</taxon>
        <taxon>Arthropoda</taxon>
        <taxon>Hexapoda</taxon>
        <taxon>Insecta</taxon>
        <taxon>Pterygota</taxon>
        <taxon>Neoptera</taxon>
        <taxon>Endopterygota</taxon>
        <taxon>Lepidoptera</taxon>
        <taxon>Glossata</taxon>
        <taxon>Ditrysia</taxon>
        <taxon>Papilionoidea</taxon>
        <taxon>Nymphalidae</taxon>
        <taxon>Nymphalinae</taxon>
        <taxon>Vanessa</taxon>
    </lineage>
</organism>
<name>A0A8B8I1F8_VANTA</name>